<feature type="binding site" evidence="8">
    <location>
        <position position="119"/>
    </location>
    <ligand>
        <name>Zn(2+)</name>
        <dbReference type="ChEBI" id="CHEBI:29105"/>
        <note>catalytic</note>
    </ligand>
</feature>
<keyword evidence="8 9" id="KW-0862">Zinc</keyword>
<evidence type="ECO:0000259" key="10">
    <source>
        <dbReference type="PROSITE" id="PS51670"/>
    </source>
</evidence>
<keyword evidence="8 9" id="KW-0479">Metal-binding</keyword>
<dbReference type="PANTHER" id="PTHR10127">
    <property type="entry name" value="DISCOIDIN, CUB, EGF, LAMININ , AND ZINC METALLOPROTEASE DOMAIN CONTAINING"/>
    <property type="match status" value="1"/>
</dbReference>
<evidence type="ECO:0000313" key="12">
    <source>
        <dbReference type="Proteomes" id="UP000887565"/>
    </source>
</evidence>
<dbReference type="Pfam" id="PF01400">
    <property type="entry name" value="Astacin"/>
    <property type="match status" value="1"/>
</dbReference>
<evidence type="ECO:0000256" key="9">
    <source>
        <dbReference type="RuleBase" id="RU361183"/>
    </source>
</evidence>
<comment type="function">
    <text evidence="1">Metalloprotease.</text>
</comment>
<evidence type="ECO:0000256" key="4">
    <source>
        <dbReference type="ARBA" id="ARBA00023049"/>
    </source>
</evidence>
<dbReference type="AlphaFoldDB" id="A0A915JQL1"/>
<keyword evidence="4 8" id="KW-0482">Metalloprotease</keyword>
<dbReference type="PROSITE" id="PS51864">
    <property type="entry name" value="ASTACIN"/>
    <property type="match status" value="1"/>
</dbReference>
<keyword evidence="5" id="KW-0865">Zymogen</keyword>
<feature type="disulfide bond" evidence="8">
    <location>
        <begin position="85"/>
        <end position="107"/>
    </location>
</feature>
<reference evidence="13" key="1">
    <citation type="submission" date="2022-11" db="UniProtKB">
        <authorList>
            <consortium name="WormBaseParasite"/>
        </authorList>
    </citation>
    <scope>IDENTIFICATION</scope>
</reference>
<comment type="caution">
    <text evidence="7">Lacks conserved residue(s) required for the propagation of feature annotation.</text>
</comment>
<dbReference type="InterPro" id="IPR006026">
    <property type="entry name" value="Peptidase_Metallo"/>
</dbReference>
<dbReference type="Gene3D" id="3.40.390.10">
    <property type="entry name" value="Collagenase (Catalytic Domain)"/>
    <property type="match status" value="1"/>
</dbReference>
<feature type="active site" evidence="8">
    <location>
        <position position="116"/>
    </location>
</feature>
<evidence type="ECO:0000256" key="7">
    <source>
        <dbReference type="PROSITE-ProRule" id="PRU01005"/>
    </source>
</evidence>
<keyword evidence="12" id="KW-1185">Reference proteome</keyword>
<feature type="binding site" evidence="8">
    <location>
        <position position="125"/>
    </location>
    <ligand>
        <name>Zn(2+)</name>
        <dbReference type="ChEBI" id="CHEBI:29105"/>
        <note>catalytic</note>
    </ligand>
</feature>
<dbReference type="WBParaSite" id="nRc.2.0.1.t28393-RA">
    <property type="protein sequence ID" value="nRc.2.0.1.t28393-RA"/>
    <property type="gene ID" value="nRc.2.0.1.g28393"/>
</dbReference>
<keyword evidence="3 8" id="KW-0378">Hydrolase</keyword>
<dbReference type="PRINTS" id="PR00480">
    <property type="entry name" value="ASTACIN"/>
</dbReference>
<dbReference type="SMART" id="SM00235">
    <property type="entry name" value="ZnMc"/>
    <property type="match status" value="1"/>
</dbReference>
<feature type="binding site" evidence="8">
    <location>
        <position position="115"/>
    </location>
    <ligand>
        <name>Zn(2+)</name>
        <dbReference type="ChEBI" id="CHEBI:29105"/>
        <note>catalytic</note>
    </ligand>
</feature>
<dbReference type="PROSITE" id="PS51670">
    <property type="entry name" value="SHKT"/>
    <property type="match status" value="1"/>
</dbReference>
<evidence type="ECO:0000256" key="1">
    <source>
        <dbReference type="ARBA" id="ARBA00002657"/>
    </source>
</evidence>
<protein>
    <recommendedName>
        <fullName evidence="9">Metalloendopeptidase</fullName>
        <ecNumber evidence="9">3.4.24.-</ecNumber>
    </recommendedName>
</protein>
<dbReference type="GO" id="GO:0008270">
    <property type="term" value="F:zinc ion binding"/>
    <property type="evidence" value="ECO:0007669"/>
    <property type="project" value="UniProtKB-UniRule"/>
</dbReference>
<dbReference type="Proteomes" id="UP000887565">
    <property type="component" value="Unplaced"/>
</dbReference>
<proteinExistence type="predicted"/>
<dbReference type="GO" id="GO:0004222">
    <property type="term" value="F:metalloendopeptidase activity"/>
    <property type="evidence" value="ECO:0007669"/>
    <property type="project" value="UniProtKB-UniRule"/>
</dbReference>
<dbReference type="InterPro" id="IPR024079">
    <property type="entry name" value="MetalloPept_cat_dom_sf"/>
</dbReference>
<dbReference type="InterPro" id="IPR001506">
    <property type="entry name" value="Peptidase_M12A"/>
</dbReference>
<dbReference type="InterPro" id="IPR034035">
    <property type="entry name" value="Astacin-like_dom"/>
</dbReference>
<evidence type="ECO:0000256" key="8">
    <source>
        <dbReference type="PROSITE-ProRule" id="PRU01211"/>
    </source>
</evidence>
<dbReference type="GO" id="GO:0006508">
    <property type="term" value="P:proteolysis"/>
    <property type="evidence" value="ECO:0007669"/>
    <property type="project" value="UniProtKB-KW"/>
</dbReference>
<name>A0A915JQL1_ROMCU</name>
<accession>A0A915JQL1</accession>
<keyword evidence="6 7" id="KW-1015">Disulfide bond</keyword>
<dbReference type="CDD" id="cd04280">
    <property type="entry name" value="ZnMc_astacin_like"/>
    <property type="match status" value="1"/>
</dbReference>
<sequence>MKYKQILDHRLYQYKWVEYKKTLISENDVLIADDSPNRPLLADNAGQRIFLDVVDILEKQTCLRFKSYDKFTDTNYLFVSDLGGCWSFVGRQIDRFDGQELSLSRSCWDSATVSHEIMHVLGYYHEHSRFDRDEYITINLKNVDRKHWTQFDKRAPDETDLLTEYDYKSILHYNAFAWALDKSIPTIKAKKTRNGTNLEIGQSGNFSKLDFEKINKLYKCNWKKSDGKNDVHFFRMQQEADKMVVFKSINQDSIGGDCPRSQQFCEDSNLACTIWAAQGWCELMPGKMLVECRKSCCNCLETRCMDTSQEFYSRNFCHSSSYYENGMFRLIRYPLTCYAERTSRYAADFCPKMCGRCRASTLF</sequence>
<evidence type="ECO:0000256" key="2">
    <source>
        <dbReference type="ARBA" id="ARBA00022670"/>
    </source>
</evidence>
<evidence type="ECO:0000256" key="5">
    <source>
        <dbReference type="ARBA" id="ARBA00023145"/>
    </source>
</evidence>
<evidence type="ECO:0000256" key="6">
    <source>
        <dbReference type="ARBA" id="ARBA00023157"/>
    </source>
</evidence>
<feature type="domain" description="ShKT" evidence="10">
    <location>
        <begin position="265"/>
        <end position="299"/>
    </location>
</feature>
<evidence type="ECO:0000313" key="13">
    <source>
        <dbReference type="WBParaSite" id="nRc.2.0.1.t28393-RA"/>
    </source>
</evidence>
<comment type="cofactor">
    <cofactor evidence="8 9">
        <name>Zn(2+)</name>
        <dbReference type="ChEBI" id="CHEBI:29105"/>
    </cofactor>
    <text evidence="8 9">Binds 1 zinc ion per subunit.</text>
</comment>
<keyword evidence="2 8" id="KW-0645">Protease</keyword>
<evidence type="ECO:0000259" key="11">
    <source>
        <dbReference type="PROSITE" id="PS51864"/>
    </source>
</evidence>
<dbReference type="OMA" id="TAWAIND"/>
<dbReference type="EC" id="3.4.24.-" evidence="9"/>
<dbReference type="SUPFAM" id="SSF55486">
    <property type="entry name" value="Metalloproteases ('zincins'), catalytic domain"/>
    <property type="match status" value="1"/>
</dbReference>
<feature type="domain" description="Peptidase M12A" evidence="11">
    <location>
        <begin position="4"/>
        <end position="221"/>
    </location>
</feature>
<evidence type="ECO:0000256" key="3">
    <source>
        <dbReference type="ARBA" id="ARBA00022801"/>
    </source>
</evidence>
<feature type="disulfide bond" evidence="7">
    <location>
        <begin position="265"/>
        <end position="299"/>
    </location>
</feature>
<dbReference type="PANTHER" id="PTHR10127:SF850">
    <property type="entry name" value="METALLOENDOPEPTIDASE"/>
    <property type="match status" value="1"/>
</dbReference>
<organism evidence="12 13">
    <name type="scientific">Romanomermis culicivorax</name>
    <name type="common">Nematode worm</name>
    <dbReference type="NCBI Taxonomy" id="13658"/>
    <lineage>
        <taxon>Eukaryota</taxon>
        <taxon>Metazoa</taxon>
        <taxon>Ecdysozoa</taxon>
        <taxon>Nematoda</taxon>
        <taxon>Enoplea</taxon>
        <taxon>Dorylaimia</taxon>
        <taxon>Mermithida</taxon>
        <taxon>Mermithoidea</taxon>
        <taxon>Mermithidae</taxon>
        <taxon>Romanomermis</taxon>
    </lineage>
</organism>
<dbReference type="InterPro" id="IPR003582">
    <property type="entry name" value="ShKT_dom"/>
</dbReference>